<evidence type="ECO:0000313" key="1">
    <source>
        <dbReference type="EMBL" id="QNO47506.1"/>
    </source>
</evidence>
<dbReference type="InterPro" id="IPR007162">
    <property type="entry name" value="DUF366"/>
</dbReference>
<protein>
    <recommendedName>
        <fullName evidence="2">DUF366 domain-containing protein</fullName>
    </recommendedName>
</protein>
<dbReference type="Pfam" id="PF04017">
    <property type="entry name" value="DUF366"/>
    <property type="match status" value="1"/>
</dbReference>
<dbReference type="SUPFAM" id="SSF55681">
    <property type="entry name" value="Class II aaRS and biotin synthetases"/>
    <property type="match status" value="1"/>
</dbReference>
<dbReference type="InterPro" id="IPR045864">
    <property type="entry name" value="aa-tRNA-synth_II/BPL/LPL"/>
</dbReference>
<dbReference type="AlphaFoldDB" id="A0A7G9YHM2"/>
<dbReference type="Gene3D" id="3.30.930.10">
    <property type="entry name" value="Bira Bifunctional Protein, Domain 2"/>
    <property type="match status" value="1"/>
</dbReference>
<sequence>MNPVNHMNAVNLANATNTTNSVNSVNAMRLAIVDAPILYDGSQINPLWAYEYLDVRGDSIVVFRGAMAVSDIKDVEDEKDNKAIEGSDLIHFIVERFASPAGIRQAYYLQRMLIVCIQDVLRNCGVSSERNGDDLFVDGKKLTVSIATAGISSEKIHCGINLTGIGTPPEANATGLHELEINPDRWKYIGKTIAERFVLEIEDIESDICKTRCLNCGKL</sequence>
<gene>
    <name evidence="1" type="ORF">MJFALNKJ_00039</name>
</gene>
<dbReference type="PIRSF" id="PIRSF006503">
    <property type="entry name" value="UCP006503"/>
    <property type="match status" value="1"/>
</dbReference>
<reference evidence="1" key="1">
    <citation type="submission" date="2020-06" db="EMBL/GenBank/DDBJ databases">
        <title>Unique genomic features of the anaerobic methanotrophic archaea.</title>
        <authorList>
            <person name="Chadwick G.L."/>
            <person name="Skennerton C.T."/>
            <person name="Laso-Perez R."/>
            <person name="Leu A.O."/>
            <person name="Speth D.R."/>
            <person name="Yu H."/>
            <person name="Morgan-Lang C."/>
            <person name="Hatzenpichler R."/>
            <person name="Goudeau D."/>
            <person name="Malmstrom R."/>
            <person name="Brazelton W.J."/>
            <person name="Woyke T."/>
            <person name="Hallam S.J."/>
            <person name="Tyson G.W."/>
            <person name="Wegener G."/>
            <person name="Boetius A."/>
            <person name="Orphan V."/>
        </authorList>
    </citation>
    <scope>NUCLEOTIDE SEQUENCE</scope>
</reference>
<accession>A0A7G9YHM2</accession>
<dbReference type="EMBL" id="MT631264">
    <property type="protein sequence ID" value="QNO47506.1"/>
    <property type="molecule type" value="Genomic_DNA"/>
</dbReference>
<proteinExistence type="predicted"/>
<name>A0A7G9YHM2_9EURY</name>
<organism evidence="1">
    <name type="scientific">Candidatus Methanogaster sp. ANME-2c ERB4</name>
    <dbReference type="NCBI Taxonomy" id="2759911"/>
    <lineage>
        <taxon>Archaea</taxon>
        <taxon>Methanobacteriati</taxon>
        <taxon>Methanobacteriota</taxon>
        <taxon>Stenosarchaea group</taxon>
        <taxon>Methanomicrobia</taxon>
        <taxon>Methanosarcinales</taxon>
        <taxon>ANME-2 cluster</taxon>
        <taxon>Candidatus Methanogasteraceae</taxon>
        <taxon>Candidatus Methanogaster</taxon>
    </lineage>
</organism>
<evidence type="ECO:0008006" key="2">
    <source>
        <dbReference type="Google" id="ProtNLM"/>
    </source>
</evidence>